<reference evidence="14 15" key="1">
    <citation type="submission" date="2020-10" db="EMBL/GenBank/DDBJ databases">
        <title>ChiBAC.</title>
        <authorList>
            <person name="Zenner C."/>
            <person name="Hitch T.C.A."/>
            <person name="Clavel T."/>
        </authorList>
    </citation>
    <scope>NUCLEOTIDE SEQUENCE [LARGE SCALE GENOMIC DNA]</scope>
    <source>
        <strain evidence="14 15">DSM 108706</strain>
    </source>
</reference>
<comment type="similarity">
    <text evidence="2 10">Belongs to the ABC-4 integral membrane protein family. FtsX subfamily.</text>
</comment>
<protein>
    <recommendedName>
        <fullName evidence="3 10">Cell division protein FtsX</fullName>
    </recommendedName>
</protein>
<dbReference type="Pfam" id="PF18075">
    <property type="entry name" value="FtsX_ECD"/>
    <property type="match status" value="1"/>
</dbReference>
<comment type="function">
    <text evidence="10">Part of the ABC transporter FtsEX involved in asymmetric cellular division facilitating the initiation of sporulation.</text>
</comment>
<evidence type="ECO:0000256" key="11">
    <source>
        <dbReference type="SAM" id="Phobius"/>
    </source>
</evidence>
<dbReference type="PANTHER" id="PTHR47755">
    <property type="entry name" value="CELL DIVISION PROTEIN FTSX"/>
    <property type="match status" value="1"/>
</dbReference>
<keyword evidence="15" id="KW-1185">Reference proteome</keyword>
<keyword evidence="7 11" id="KW-1133">Transmembrane helix</keyword>
<feature type="transmembrane region" description="Helical" evidence="11">
    <location>
        <begin position="263"/>
        <end position="284"/>
    </location>
</feature>
<feature type="transmembrane region" description="Helical" evidence="11">
    <location>
        <begin position="167"/>
        <end position="187"/>
    </location>
</feature>
<feature type="transmembrane region" description="Helical" evidence="11">
    <location>
        <begin position="218"/>
        <end position="243"/>
    </location>
</feature>
<feature type="transmembrane region" description="Helical" evidence="11">
    <location>
        <begin position="21"/>
        <end position="44"/>
    </location>
</feature>
<evidence type="ECO:0000256" key="9">
    <source>
        <dbReference type="ARBA" id="ARBA00023306"/>
    </source>
</evidence>
<feature type="domain" description="FtsX extracellular" evidence="13">
    <location>
        <begin position="59"/>
        <end position="150"/>
    </location>
</feature>
<evidence type="ECO:0000256" key="6">
    <source>
        <dbReference type="ARBA" id="ARBA00022692"/>
    </source>
</evidence>
<accession>A0ABR9QYL5</accession>
<keyword evidence="8 10" id="KW-0472">Membrane</keyword>
<evidence type="ECO:0000259" key="13">
    <source>
        <dbReference type="Pfam" id="PF18075"/>
    </source>
</evidence>
<dbReference type="InterPro" id="IPR040690">
    <property type="entry name" value="FtsX_ECD"/>
</dbReference>
<evidence type="ECO:0000256" key="7">
    <source>
        <dbReference type="ARBA" id="ARBA00022989"/>
    </source>
</evidence>
<evidence type="ECO:0000313" key="15">
    <source>
        <dbReference type="Proteomes" id="UP001516588"/>
    </source>
</evidence>
<feature type="domain" description="ABC3 transporter permease C-terminal" evidence="12">
    <location>
        <begin position="172"/>
        <end position="289"/>
    </location>
</feature>
<dbReference type="Pfam" id="PF02687">
    <property type="entry name" value="FtsX"/>
    <property type="match status" value="1"/>
</dbReference>
<keyword evidence="9 10" id="KW-0131">Cell cycle</keyword>
<comment type="caution">
    <text evidence="14">The sequence shown here is derived from an EMBL/GenBank/DDBJ whole genome shotgun (WGS) entry which is preliminary data.</text>
</comment>
<dbReference type="NCBIfam" id="NF038347">
    <property type="entry name" value="FtsX_Gpos"/>
    <property type="match status" value="1"/>
</dbReference>
<evidence type="ECO:0000256" key="2">
    <source>
        <dbReference type="ARBA" id="ARBA00007379"/>
    </source>
</evidence>
<sequence length="297" mass="32776">MNKFMYSLKQALKQIGRNKGMTFTSVFAITAMLIILGLFFMVIVNINTAAETIKNDYNNIEVFFKDDVTDEEIKTIQADVEEWDQVDTVTVRTKEEALEILKIRWGDNGYLLDGLSENPLPNSIVITVDALDKADQVAAQAEKIEGAEDVNFYKDTVEKLISATKGFQIAAIIVMIFLIIVSTVVVSNTIKLTVFNRSDEIVIMKYVGATNWFIRAPFLLEGIIIGLISAIVSSGIVALIYAGVIKVIGGEVLAILSTSLVPLGFLAFNLVWIFIALGVSIGAWGSMISMRRFLDTK</sequence>
<evidence type="ECO:0000256" key="1">
    <source>
        <dbReference type="ARBA" id="ARBA00004651"/>
    </source>
</evidence>
<dbReference type="RefSeq" id="WP_226385584.1">
    <property type="nucleotide sequence ID" value="NZ_JADCKA010000011.1"/>
</dbReference>
<evidence type="ECO:0000256" key="3">
    <source>
        <dbReference type="ARBA" id="ARBA00021907"/>
    </source>
</evidence>
<dbReference type="InterPro" id="IPR004513">
    <property type="entry name" value="FtsX"/>
</dbReference>
<evidence type="ECO:0000313" key="14">
    <source>
        <dbReference type="EMBL" id="MBE5035936.1"/>
    </source>
</evidence>
<evidence type="ECO:0000256" key="10">
    <source>
        <dbReference type="PIRNR" id="PIRNR003097"/>
    </source>
</evidence>
<gene>
    <name evidence="14" type="ORF">INF20_06585</name>
</gene>
<evidence type="ECO:0000256" key="4">
    <source>
        <dbReference type="ARBA" id="ARBA00022475"/>
    </source>
</evidence>
<evidence type="ECO:0000256" key="5">
    <source>
        <dbReference type="ARBA" id="ARBA00022618"/>
    </source>
</evidence>
<name>A0ABR9QYL5_9FIRM</name>
<dbReference type="InterPro" id="IPR058204">
    <property type="entry name" value="FtsX_firmicutes-type"/>
</dbReference>
<dbReference type="PANTHER" id="PTHR47755:SF1">
    <property type="entry name" value="CELL DIVISION PROTEIN FTSX"/>
    <property type="match status" value="1"/>
</dbReference>
<keyword evidence="4 10" id="KW-1003">Cell membrane</keyword>
<comment type="subcellular location">
    <subcellularLocation>
        <location evidence="1">Cell membrane</location>
        <topology evidence="1">Multi-pass membrane protein</topology>
    </subcellularLocation>
</comment>
<dbReference type="Gene3D" id="3.30.70.3040">
    <property type="match status" value="1"/>
</dbReference>
<dbReference type="Proteomes" id="UP001516588">
    <property type="component" value="Unassembled WGS sequence"/>
</dbReference>
<keyword evidence="5 10" id="KW-0132">Cell division</keyword>
<dbReference type="InterPro" id="IPR003838">
    <property type="entry name" value="ABC3_permease_C"/>
</dbReference>
<organism evidence="14 15">
    <name type="scientific">Gallibacter intestinalis</name>
    <dbReference type="NCBI Taxonomy" id="2779356"/>
    <lineage>
        <taxon>Bacteria</taxon>
        <taxon>Bacillati</taxon>
        <taxon>Bacillota</taxon>
        <taxon>Clostridia</taxon>
        <taxon>Eubacteriales</taxon>
        <taxon>Eubacteriaceae</taxon>
        <taxon>Gallibacter</taxon>
    </lineage>
</organism>
<keyword evidence="6 11" id="KW-0812">Transmembrane</keyword>
<dbReference type="EMBL" id="JADCKA010000011">
    <property type="protein sequence ID" value="MBE5035936.1"/>
    <property type="molecule type" value="Genomic_DNA"/>
</dbReference>
<evidence type="ECO:0000259" key="12">
    <source>
        <dbReference type="Pfam" id="PF02687"/>
    </source>
</evidence>
<dbReference type="PIRSF" id="PIRSF003097">
    <property type="entry name" value="FtsX"/>
    <property type="match status" value="1"/>
</dbReference>
<proteinExistence type="inferred from homology"/>
<evidence type="ECO:0000256" key="8">
    <source>
        <dbReference type="ARBA" id="ARBA00023136"/>
    </source>
</evidence>